<comment type="caution">
    <text evidence="3">The sequence shown here is derived from an EMBL/GenBank/DDBJ whole genome shotgun (WGS) entry which is preliminary data.</text>
</comment>
<feature type="region of interest" description="Disordered" evidence="1">
    <location>
        <begin position="1"/>
        <end position="20"/>
    </location>
</feature>
<feature type="compositionally biased region" description="Pro residues" evidence="1">
    <location>
        <begin position="341"/>
        <end position="357"/>
    </location>
</feature>
<keyword evidence="4" id="KW-1185">Reference proteome</keyword>
<feature type="compositionally biased region" description="Basic and acidic residues" evidence="1">
    <location>
        <begin position="293"/>
        <end position="306"/>
    </location>
</feature>
<keyword evidence="3" id="KW-0328">Glycosyltransferase</keyword>
<dbReference type="EC" id="2.4.-.-" evidence="3"/>
<protein>
    <submittedName>
        <fullName evidence="3">Lytic murein transglycosylase</fullName>
        <ecNumber evidence="3">2.4.-.-</ecNumber>
    </submittedName>
</protein>
<dbReference type="PANTHER" id="PTHR30163">
    <property type="entry name" value="MEMBRANE-BOUND LYTIC MUREIN TRANSGLYCOSYLASE B"/>
    <property type="match status" value="1"/>
</dbReference>
<dbReference type="Gene3D" id="2.60.40.10">
    <property type="entry name" value="Immunoglobulins"/>
    <property type="match status" value="1"/>
</dbReference>
<name>A0ABT6ZVT3_9ACTN</name>
<keyword evidence="3" id="KW-0808">Transferase</keyword>
<feature type="region of interest" description="Disordered" evidence="1">
    <location>
        <begin position="280"/>
        <end position="360"/>
    </location>
</feature>
<accession>A0ABT6ZVT3</accession>
<feature type="compositionally biased region" description="Basic residues" evidence="1">
    <location>
        <begin position="1"/>
        <end position="10"/>
    </location>
</feature>
<evidence type="ECO:0000259" key="2">
    <source>
        <dbReference type="Pfam" id="PF13406"/>
    </source>
</evidence>
<evidence type="ECO:0000256" key="1">
    <source>
        <dbReference type="SAM" id="MobiDB-lite"/>
    </source>
</evidence>
<dbReference type="InterPro" id="IPR031304">
    <property type="entry name" value="SLT_2"/>
</dbReference>
<organism evidence="3 4">
    <name type="scientific">Streptomyces iconiensis</name>
    <dbReference type="NCBI Taxonomy" id="1384038"/>
    <lineage>
        <taxon>Bacteria</taxon>
        <taxon>Bacillati</taxon>
        <taxon>Actinomycetota</taxon>
        <taxon>Actinomycetes</taxon>
        <taxon>Kitasatosporales</taxon>
        <taxon>Streptomycetaceae</taxon>
        <taxon>Streptomyces</taxon>
    </lineage>
</organism>
<sequence length="575" mass="57727">MARYHGRHAAAKQDGTSAHRRFLGGSRLRRGLGATAVAAVAMAALTASQAPGVELGGKGADGSNGRTDGGNGAPGDDSYHTELPPLETPNPPGSAPGAPGAGGDESGIPASVLAAYKKAARSLASSSSGCGLRWELLAAIGKVESGQARGGAVDKEGTTLRPILGPVLNGEGFASIKDTDGGEYDGDAAYDRAVGPMQFIPSTWARWGADGNGDGKKDPNNVHDAALAAGRYLCADGRDLAVKADLDRAILSYNNSSDYLRTVLAWFAYYRDGAHGVPDGEGVLPTSPGAGGLDDRPAKGSPERAGDGGSGGKKPGKPGKPSDRPSKPGNKPGNGGGNTPSPSPTPPGKPTPSPSPTAPASLERVGAQEFTAVAGDDFAGSPRVKAETSKGKGVNGVRVQFEIRGETGAVFDGGAKRKTVSTNADGVATAPRLSSGTKAGDFTVRATAPGRGLKAVDFRASVTAAQADTLARTGEGALESAKGGDFANDVEVKATRKGKAASGVAVSAALSGGAKGPFFKGADNKPLRALSGLKTNSKGVLKLPQLHADDNPGTYTLTLKANGGAKLTVKLTIKD</sequence>
<dbReference type="SUPFAM" id="SSF53955">
    <property type="entry name" value="Lysozyme-like"/>
    <property type="match status" value="1"/>
</dbReference>
<evidence type="ECO:0000313" key="3">
    <source>
        <dbReference type="EMBL" id="MDJ1133189.1"/>
    </source>
</evidence>
<feature type="region of interest" description="Disordered" evidence="1">
    <location>
        <begin position="52"/>
        <end position="106"/>
    </location>
</feature>
<dbReference type="InterPro" id="IPR043426">
    <property type="entry name" value="MltB-like"/>
</dbReference>
<dbReference type="Gene3D" id="1.10.530.10">
    <property type="match status" value="1"/>
</dbReference>
<dbReference type="EMBL" id="JANCPR020000012">
    <property type="protein sequence ID" value="MDJ1133189.1"/>
    <property type="molecule type" value="Genomic_DNA"/>
</dbReference>
<dbReference type="GO" id="GO:0016757">
    <property type="term" value="F:glycosyltransferase activity"/>
    <property type="evidence" value="ECO:0007669"/>
    <property type="project" value="UniProtKB-KW"/>
</dbReference>
<dbReference type="PANTHER" id="PTHR30163:SF8">
    <property type="entry name" value="LYTIC MUREIN TRANSGLYCOSYLASE"/>
    <property type="match status" value="1"/>
</dbReference>
<dbReference type="RefSeq" id="WP_274044743.1">
    <property type="nucleotide sequence ID" value="NZ_JANCPR020000012.1"/>
</dbReference>
<dbReference type="CDD" id="cd13399">
    <property type="entry name" value="Slt35-like"/>
    <property type="match status" value="1"/>
</dbReference>
<dbReference type="Proteomes" id="UP001214441">
    <property type="component" value="Unassembled WGS sequence"/>
</dbReference>
<feature type="compositionally biased region" description="Gly residues" evidence="1">
    <location>
        <begin position="54"/>
        <end position="73"/>
    </location>
</feature>
<feature type="domain" description="Transglycosylase SLT" evidence="2">
    <location>
        <begin position="190"/>
        <end position="237"/>
    </location>
</feature>
<proteinExistence type="predicted"/>
<reference evidence="3 4" key="1">
    <citation type="submission" date="2023-05" db="EMBL/GenBank/DDBJ databases">
        <title>Streptantibioticus silvisoli sp. nov., acidotolerant actinomycetes 1 from pine litter.</title>
        <authorList>
            <person name="Swiecimska M."/>
            <person name="Golinska P."/>
            <person name="Sangal V."/>
            <person name="Wachnowicz B."/>
            <person name="Goodfellow M."/>
        </authorList>
    </citation>
    <scope>NUCLEOTIDE SEQUENCE [LARGE SCALE GENOMIC DNA]</scope>
    <source>
        <strain evidence="3 4">DSM 42109</strain>
    </source>
</reference>
<gene>
    <name evidence="3" type="ORF">NMN56_014685</name>
</gene>
<dbReference type="InterPro" id="IPR023346">
    <property type="entry name" value="Lysozyme-like_dom_sf"/>
</dbReference>
<evidence type="ECO:0000313" key="4">
    <source>
        <dbReference type="Proteomes" id="UP001214441"/>
    </source>
</evidence>
<dbReference type="InterPro" id="IPR013783">
    <property type="entry name" value="Ig-like_fold"/>
</dbReference>
<dbReference type="Pfam" id="PF13406">
    <property type="entry name" value="SLT_2"/>
    <property type="match status" value="1"/>
</dbReference>